<gene>
    <name evidence="1" type="ORF">NAEGRDRAFT_51455</name>
</gene>
<proteinExistence type="predicted"/>
<dbReference type="OMA" id="MNETYER"/>
<keyword evidence="2" id="KW-1185">Reference proteome</keyword>
<dbReference type="GeneID" id="8855884"/>
<name>D2VQH2_NAEGR</name>
<reference evidence="1 2" key="1">
    <citation type="journal article" date="2010" name="Cell">
        <title>The genome of Naegleria gruberi illuminates early eukaryotic versatility.</title>
        <authorList>
            <person name="Fritz-Laylin L.K."/>
            <person name="Prochnik S.E."/>
            <person name="Ginger M.L."/>
            <person name="Dacks J.B."/>
            <person name="Carpenter M.L."/>
            <person name="Field M.C."/>
            <person name="Kuo A."/>
            <person name="Paredez A."/>
            <person name="Chapman J."/>
            <person name="Pham J."/>
            <person name="Shu S."/>
            <person name="Neupane R."/>
            <person name="Cipriano M."/>
            <person name="Mancuso J."/>
            <person name="Tu H."/>
            <person name="Salamov A."/>
            <person name="Lindquist E."/>
            <person name="Shapiro H."/>
            <person name="Lucas S."/>
            <person name="Grigoriev I.V."/>
            <person name="Cande W.Z."/>
            <person name="Fulton C."/>
            <person name="Rokhsar D.S."/>
            <person name="Dawson S.C."/>
        </authorList>
    </citation>
    <scope>NUCLEOTIDE SEQUENCE [LARGE SCALE GENOMIC DNA]</scope>
    <source>
        <strain evidence="1 2">NEG-M</strain>
    </source>
</reference>
<dbReference type="Proteomes" id="UP000006671">
    <property type="component" value="Unassembled WGS sequence"/>
</dbReference>
<dbReference type="EMBL" id="GG738889">
    <property type="protein sequence ID" value="EFC40949.1"/>
    <property type="molecule type" value="Genomic_DNA"/>
</dbReference>
<dbReference type="VEuPathDB" id="AmoebaDB:NAEGRDRAFT_51455"/>
<dbReference type="InParanoid" id="D2VQH2"/>
<sequence length="114" mass="13896">MVNHHHLEELSQSWQEYSRLMAEQDMEITRKDDQYANLILQSDAKMYKRMEMCEQQIGALKKWMNETYERDSSVLRTFKQQLQEEKEKAMQEALSTDDINETFKDLEKYYKQMI</sequence>
<protein>
    <submittedName>
        <fullName evidence="1">Predicted protein</fullName>
    </submittedName>
</protein>
<organism evidence="2">
    <name type="scientific">Naegleria gruberi</name>
    <name type="common">Amoeba</name>
    <dbReference type="NCBI Taxonomy" id="5762"/>
    <lineage>
        <taxon>Eukaryota</taxon>
        <taxon>Discoba</taxon>
        <taxon>Heterolobosea</taxon>
        <taxon>Tetramitia</taxon>
        <taxon>Eutetramitia</taxon>
        <taxon>Vahlkampfiidae</taxon>
        <taxon>Naegleria</taxon>
    </lineage>
</organism>
<evidence type="ECO:0000313" key="2">
    <source>
        <dbReference type="Proteomes" id="UP000006671"/>
    </source>
</evidence>
<accession>D2VQH2</accession>
<dbReference type="RefSeq" id="XP_002673693.1">
    <property type="nucleotide sequence ID" value="XM_002673647.1"/>
</dbReference>
<dbReference type="KEGG" id="ngr:NAEGRDRAFT_51455"/>
<dbReference type="AlphaFoldDB" id="D2VQH2"/>
<evidence type="ECO:0000313" key="1">
    <source>
        <dbReference type="EMBL" id="EFC40949.1"/>
    </source>
</evidence>
<dbReference type="OrthoDB" id="10251824at2759"/>